<protein>
    <submittedName>
        <fullName evidence="2">Protein CBG19881</fullName>
    </submittedName>
</protein>
<dbReference type="InParanoid" id="A8XWN0"/>
<dbReference type="RefSeq" id="XP_002633841.2">
    <property type="nucleotide sequence ID" value="XM_002633795.2"/>
</dbReference>
<dbReference type="PANTHER" id="PTHR31936:SF5">
    <property type="entry name" value="VENOM PROTEIN"/>
    <property type="match status" value="1"/>
</dbReference>
<dbReference type="PANTHER" id="PTHR31936">
    <property type="entry name" value="PROTEIN CBG18744"/>
    <property type="match status" value="1"/>
</dbReference>
<proteinExistence type="predicted"/>
<dbReference type="OMA" id="CDMECGG"/>
<dbReference type="InterPro" id="IPR000884">
    <property type="entry name" value="TSP1_rpt"/>
</dbReference>
<dbReference type="AlphaFoldDB" id="A8XWN0"/>
<dbReference type="eggNOG" id="ENOG502THAM">
    <property type="taxonomic scope" value="Eukaryota"/>
</dbReference>
<dbReference type="PROSITE" id="PS50092">
    <property type="entry name" value="TSP1"/>
    <property type="match status" value="1"/>
</dbReference>
<evidence type="ECO:0000313" key="3">
    <source>
        <dbReference type="Proteomes" id="UP000008549"/>
    </source>
</evidence>
<dbReference type="EMBL" id="HE601481">
    <property type="protein sequence ID" value="CAP37049.2"/>
    <property type="molecule type" value="Genomic_DNA"/>
</dbReference>
<reference evidence="2 3" key="1">
    <citation type="journal article" date="2003" name="PLoS Biol.">
        <title>The genome sequence of Caenorhabditis briggsae: a platform for comparative genomics.</title>
        <authorList>
            <person name="Stein L.D."/>
            <person name="Bao Z."/>
            <person name="Blasiar D."/>
            <person name="Blumenthal T."/>
            <person name="Brent M.R."/>
            <person name="Chen N."/>
            <person name="Chinwalla A."/>
            <person name="Clarke L."/>
            <person name="Clee C."/>
            <person name="Coghlan A."/>
            <person name="Coulson A."/>
            <person name="D'Eustachio P."/>
            <person name="Fitch D.H."/>
            <person name="Fulton L.A."/>
            <person name="Fulton R.E."/>
            <person name="Griffiths-Jones S."/>
            <person name="Harris T.W."/>
            <person name="Hillier L.W."/>
            <person name="Kamath R."/>
            <person name="Kuwabara P.E."/>
            <person name="Mardis E.R."/>
            <person name="Marra M.A."/>
            <person name="Miner T.L."/>
            <person name="Minx P."/>
            <person name="Mullikin J.C."/>
            <person name="Plumb R.W."/>
            <person name="Rogers J."/>
            <person name="Schein J.E."/>
            <person name="Sohrmann M."/>
            <person name="Spieth J."/>
            <person name="Stajich J.E."/>
            <person name="Wei C."/>
            <person name="Willey D."/>
            <person name="Wilson R.K."/>
            <person name="Durbin R."/>
            <person name="Waterston R.H."/>
        </authorList>
    </citation>
    <scope>NUCLEOTIDE SEQUENCE [LARGE SCALE GENOMIC DNA]</scope>
    <source>
        <strain evidence="2 3">AF16</strain>
    </source>
</reference>
<dbReference type="Proteomes" id="UP000008549">
    <property type="component" value="Unassembled WGS sequence"/>
</dbReference>
<feature type="signal peptide" evidence="1">
    <location>
        <begin position="1"/>
        <end position="24"/>
    </location>
</feature>
<dbReference type="CTD" id="8575837"/>
<dbReference type="KEGG" id="cbr:CBG_19881"/>
<gene>
    <name evidence="2 4" type="ORF">CBG19881</name>
    <name evidence="2" type="ORF">CBG_19881</name>
</gene>
<dbReference type="HOGENOM" id="CLU_074198_0_0_1"/>
<dbReference type="FunCoup" id="A8XWN0">
    <property type="interactions" value="4"/>
</dbReference>
<feature type="chain" id="PRO_5002732997" evidence="1">
    <location>
        <begin position="25"/>
        <end position="318"/>
    </location>
</feature>
<dbReference type="GeneID" id="8575837"/>
<name>A8XWN0_CAEBR</name>
<organism evidence="2 3">
    <name type="scientific">Caenorhabditis briggsae</name>
    <dbReference type="NCBI Taxonomy" id="6238"/>
    <lineage>
        <taxon>Eukaryota</taxon>
        <taxon>Metazoa</taxon>
        <taxon>Ecdysozoa</taxon>
        <taxon>Nematoda</taxon>
        <taxon>Chromadorea</taxon>
        <taxon>Rhabditida</taxon>
        <taxon>Rhabditina</taxon>
        <taxon>Rhabditomorpha</taxon>
        <taxon>Rhabditoidea</taxon>
        <taxon>Rhabditidae</taxon>
        <taxon>Peloderinae</taxon>
        <taxon>Caenorhabditis</taxon>
    </lineage>
</organism>
<evidence type="ECO:0000313" key="4">
    <source>
        <dbReference type="WormBase" id="CBG19881"/>
    </source>
</evidence>
<evidence type="ECO:0000256" key="1">
    <source>
        <dbReference type="SAM" id="SignalP"/>
    </source>
</evidence>
<keyword evidence="1" id="KW-0732">Signal</keyword>
<sequence length="318" mass="34196">MMEFLQYILVLLLVFCSFFNGSFAQPPTCAQAGCPTGGVWGEWKTIGSGQCDMECGGCGTLVQTRECISDPICPCTGSSNRTTGCNFNACKYPTQKVCCNPYVPMVVNKVQICGPIPKTIDSSACCPQSTLYSEWSGYSSNGNKGWVRTRRCLTASIGCPCAAKDITETVDGGVDLVCPCPAAAGLADSDCEGTSLPGNKGYVQTMAIDNEACTATVMFYAANQATQTPPFYFCKPMASGYQGAMNFQGAYITVKESVSKKCVAHTAFDCEGGKNTDKYPSAPRQDVTFTCNLQTKKWILDFTGNDIDSYYQGNWTLN</sequence>
<reference evidence="2 3" key="2">
    <citation type="journal article" date="2011" name="PLoS Genet.">
        <title>Caenorhabditis briggsae recombinant inbred line genotypes reveal inter-strain incompatibility and the evolution of recombination.</title>
        <authorList>
            <person name="Ross J.A."/>
            <person name="Koboldt D.C."/>
            <person name="Staisch J.E."/>
            <person name="Chamberlin H.M."/>
            <person name="Gupta B.P."/>
            <person name="Miller R.D."/>
            <person name="Baird S.E."/>
            <person name="Haag E.S."/>
        </authorList>
    </citation>
    <scope>NUCLEOTIDE SEQUENCE [LARGE SCALE GENOMIC DNA]</scope>
    <source>
        <strain evidence="2 3">AF16</strain>
    </source>
</reference>
<accession>A8XWN0</accession>
<keyword evidence="3" id="KW-1185">Reference proteome</keyword>
<dbReference type="WormBase" id="CBG19881">
    <property type="protein sequence ID" value="CBP43299"/>
    <property type="gene ID" value="WBGene00039020"/>
</dbReference>
<dbReference type="STRING" id="6238.A8XWN0"/>
<evidence type="ECO:0000313" key="2">
    <source>
        <dbReference type="EMBL" id="CAP37049.2"/>
    </source>
</evidence>